<sequence length="86" mass="9689">MRPTLADHSSSMIYSSKSIFPVAHGQGPPLKIRVSDPHYEWVIPRVDIGLDEVGNHGIDAIHKHNLDPHYVELMPDSHRPVNVLSY</sequence>
<protein>
    <submittedName>
        <fullName evidence="1">Uncharacterized protein</fullName>
    </submittedName>
</protein>
<proteinExistence type="predicted"/>
<dbReference type="EMBL" id="KI392596">
    <property type="protein sequence ID" value="ERN12931.1"/>
    <property type="molecule type" value="Genomic_DNA"/>
</dbReference>
<dbReference type="Gramene" id="ERN12931">
    <property type="protein sequence ID" value="ERN12931"/>
    <property type="gene ID" value="AMTR_s00050p00214640"/>
</dbReference>
<reference evidence="2" key="1">
    <citation type="journal article" date="2013" name="Science">
        <title>The Amborella genome and the evolution of flowering plants.</title>
        <authorList>
            <consortium name="Amborella Genome Project"/>
        </authorList>
    </citation>
    <scope>NUCLEOTIDE SEQUENCE [LARGE SCALE GENOMIC DNA]</scope>
</reference>
<accession>W1PYB0</accession>
<dbReference type="HOGENOM" id="CLU_2500931_0_0_1"/>
<gene>
    <name evidence="1" type="ORF">AMTR_s00050p00214640</name>
</gene>
<name>W1PYB0_AMBTC</name>
<evidence type="ECO:0000313" key="1">
    <source>
        <dbReference type="EMBL" id="ERN12931.1"/>
    </source>
</evidence>
<dbReference type="AlphaFoldDB" id="W1PYB0"/>
<dbReference type="Proteomes" id="UP000017836">
    <property type="component" value="Unassembled WGS sequence"/>
</dbReference>
<organism evidence="1 2">
    <name type="scientific">Amborella trichopoda</name>
    <dbReference type="NCBI Taxonomy" id="13333"/>
    <lineage>
        <taxon>Eukaryota</taxon>
        <taxon>Viridiplantae</taxon>
        <taxon>Streptophyta</taxon>
        <taxon>Embryophyta</taxon>
        <taxon>Tracheophyta</taxon>
        <taxon>Spermatophyta</taxon>
        <taxon>Magnoliopsida</taxon>
        <taxon>Amborellales</taxon>
        <taxon>Amborellaceae</taxon>
        <taxon>Amborella</taxon>
    </lineage>
</organism>
<keyword evidence="2" id="KW-1185">Reference proteome</keyword>
<evidence type="ECO:0000313" key="2">
    <source>
        <dbReference type="Proteomes" id="UP000017836"/>
    </source>
</evidence>